<evidence type="ECO:0000313" key="6">
    <source>
        <dbReference type="EMBL" id="KAJ5387776.1"/>
    </source>
</evidence>
<dbReference type="Gene3D" id="4.10.240.10">
    <property type="entry name" value="Zn(2)-C6 fungal-type DNA-binding domain"/>
    <property type="match status" value="1"/>
</dbReference>
<keyword evidence="3" id="KW-0804">Transcription</keyword>
<dbReference type="PANTHER" id="PTHR38111:SF11">
    <property type="entry name" value="TRANSCRIPTION FACTOR DOMAIN-CONTAINING PROTEIN-RELATED"/>
    <property type="match status" value="1"/>
</dbReference>
<keyword evidence="2" id="KW-0238">DNA-binding</keyword>
<dbReference type="PROSITE" id="PS50048">
    <property type="entry name" value="ZN2_CY6_FUNGAL_2"/>
    <property type="match status" value="1"/>
</dbReference>
<accession>A0A9W9VR29</accession>
<evidence type="ECO:0000313" key="7">
    <source>
        <dbReference type="Proteomes" id="UP001147747"/>
    </source>
</evidence>
<organism evidence="6 7">
    <name type="scientific">Penicillium cosmopolitanum</name>
    <dbReference type="NCBI Taxonomy" id="1131564"/>
    <lineage>
        <taxon>Eukaryota</taxon>
        <taxon>Fungi</taxon>
        <taxon>Dikarya</taxon>
        <taxon>Ascomycota</taxon>
        <taxon>Pezizomycotina</taxon>
        <taxon>Eurotiomycetes</taxon>
        <taxon>Eurotiomycetidae</taxon>
        <taxon>Eurotiales</taxon>
        <taxon>Aspergillaceae</taxon>
        <taxon>Penicillium</taxon>
    </lineage>
</organism>
<keyword evidence="4" id="KW-0539">Nucleus</keyword>
<dbReference type="Pfam" id="PF00172">
    <property type="entry name" value="Zn_clus"/>
    <property type="match status" value="1"/>
</dbReference>
<dbReference type="RefSeq" id="XP_056485574.1">
    <property type="nucleotide sequence ID" value="XM_056634954.1"/>
</dbReference>
<dbReference type="PROSITE" id="PS00463">
    <property type="entry name" value="ZN2_CY6_FUNGAL_1"/>
    <property type="match status" value="1"/>
</dbReference>
<dbReference type="GO" id="GO:0003677">
    <property type="term" value="F:DNA binding"/>
    <property type="evidence" value="ECO:0007669"/>
    <property type="project" value="UniProtKB-KW"/>
</dbReference>
<dbReference type="AlphaFoldDB" id="A0A9W9VR29"/>
<dbReference type="SUPFAM" id="SSF57701">
    <property type="entry name" value="Zn2/Cys6 DNA-binding domain"/>
    <property type="match status" value="1"/>
</dbReference>
<reference evidence="6" key="1">
    <citation type="submission" date="2022-12" db="EMBL/GenBank/DDBJ databases">
        <authorList>
            <person name="Petersen C."/>
        </authorList>
    </citation>
    <scope>NUCLEOTIDE SEQUENCE</scope>
    <source>
        <strain evidence="6">IBT 29677</strain>
    </source>
</reference>
<dbReference type="SMART" id="SM00066">
    <property type="entry name" value="GAL4"/>
    <property type="match status" value="1"/>
</dbReference>
<proteinExistence type="predicted"/>
<name>A0A9W9VR29_9EURO</name>
<dbReference type="GeneID" id="81373934"/>
<sequence length="560" mass="63147">MGGIPYSSKGCLTCRKRKIKCGLQIPACIQCMKRGIECGGYSANRIFISYDQKTMQVQNVGRTRTATPKSLDDINSVPEIREQLFATFMGAYFPACMDGDTHVDSWRYLISSFQVLPHKTMMLQRALSAICCVYIGRINDDERLSHHGIQLYNSSMRSMSKMLCTKTHSEESLYATVIFQMIEKCITVKKSTGPSGVHGCANGFDPWVFHMQAMSNLLKENQHKLSTNPLMNAVSSSHAKLSIIYGILAVRGPGDDNSHLINPCPQTPLDDLFDIFVTGRSLLDAIEEMNTLPLDDPKISPKACFASLQTIMEYRDRITSWYAEKEAQIGGPPIVCEIKDTRLFNKMLLDDNPFGSIYRFVSLDNARIHILYWTAMNFAHTLVYRAQMMVVSANRAIFPSDNFPTDPSNYESFVMASHYTDQVCRAIPYCMQPMHRIWGTHIVFGTIGNVFRTYIQRLNREKFLWCHRVLETAGALGLGLAFYFSGVANREWAAMEGLIEPMVRTPEYASSSDDQYPLDDLIDSSSPLSSDYFSQPVDLQVDFQLEEIPALSFGEICLAL</sequence>
<dbReference type="InterPro" id="IPR053178">
    <property type="entry name" value="Osmoadaptation_assoc"/>
</dbReference>
<comment type="caution">
    <text evidence="6">The sequence shown here is derived from an EMBL/GenBank/DDBJ whole genome shotgun (WGS) entry which is preliminary data.</text>
</comment>
<evidence type="ECO:0000259" key="5">
    <source>
        <dbReference type="PROSITE" id="PS50048"/>
    </source>
</evidence>
<evidence type="ECO:0000256" key="3">
    <source>
        <dbReference type="ARBA" id="ARBA00023163"/>
    </source>
</evidence>
<keyword evidence="1" id="KW-0805">Transcription regulation</keyword>
<dbReference type="CDD" id="cd00067">
    <property type="entry name" value="GAL4"/>
    <property type="match status" value="1"/>
</dbReference>
<dbReference type="InterPro" id="IPR001138">
    <property type="entry name" value="Zn2Cys6_DnaBD"/>
</dbReference>
<evidence type="ECO:0000256" key="2">
    <source>
        <dbReference type="ARBA" id="ARBA00023125"/>
    </source>
</evidence>
<dbReference type="EMBL" id="JAPZBU010000009">
    <property type="protein sequence ID" value="KAJ5387776.1"/>
    <property type="molecule type" value="Genomic_DNA"/>
</dbReference>
<evidence type="ECO:0000256" key="1">
    <source>
        <dbReference type="ARBA" id="ARBA00023015"/>
    </source>
</evidence>
<feature type="domain" description="Zn(2)-C6 fungal-type" evidence="5">
    <location>
        <begin position="10"/>
        <end position="38"/>
    </location>
</feature>
<dbReference type="GO" id="GO:0008270">
    <property type="term" value="F:zinc ion binding"/>
    <property type="evidence" value="ECO:0007669"/>
    <property type="project" value="InterPro"/>
</dbReference>
<dbReference type="PANTHER" id="PTHR38111">
    <property type="entry name" value="ZN(2)-C6 FUNGAL-TYPE DOMAIN-CONTAINING PROTEIN-RELATED"/>
    <property type="match status" value="1"/>
</dbReference>
<gene>
    <name evidence="6" type="ORF">N7509_010317</name>
</gene>
<reference evidence="6" key="2">
    <citation type="journal article" date="2023" name="IMA Fungus">
        <title>Comparative genomic study of the Penicillium genus elucidates a diverse pangenome and 15 lateral gene transfer events.</title>
        <authorList>
            <person name="Petersen C."/>
            <person name="Sorensen T."/>
            <person name="Nielsen M.R."/>
            <person name="Sondergaard T.E."/>
            <person name="Sorensen J.L."/>
            <person name="Fitzpatrick D.A."/>
            <person name="Frisvad J.C."/>
            <person name="Nielsen K.L."/>
        </authorList>
    </citation>
    <scope>NUCLEOTIDE SEQUENCE</scope>
    <source>
        <strain evidence="6">IBT 29677</strain>
    </source>
</reference>
<protein>
    <recommendedName>
        <fullName evidence="5">Zn(2)-C6 fungal-type domain-containing protein</fullName>
    </recommendedName>
</protein>
<evidence type="ECO:0000256" key="4">
    <source>
        <dbReference type="ARBA" id="ARBA00023242"/>
    </source>
</evidence>
<dbReference type="InterPro" id="IPR036864">
    <property type="entry name" value="Zn2-C6_fun-type_DNA-bd_sf"/>
</dbReference>
<dbReference type="OrthoDB" id="3525185at2759"/>
<keyword evidence="7" id="KW-1185">Reference proteome</keyword>
<dbReference type="Proteomes" id="UP001147747">
    <property type="component" value="Unassembled WGS sequence"/>
</dbReference>
<dbReference type="GO" id="GO:0000981">
    <property type="term" value="F:DNA-binding transcription factor activity, RNA polymerase II-specific"/>
    <property type="evidence" value="ECO:0007669"/>
    <property type="project" value="InterPro"/>
</dbReference>